<proteinExistence type="predicted"/>
<dbReference type="AlphaFoldDB" id="A0A2X1QEY0"/>
<dbReference type="Proteomes" id="UP000251123">
    <property type="component" value="Unassembled WGS sequence"/>
</dbReference>
<gene>
    <name evidence="2" type="ORF">NCTC9601_01168</name>
</gene>
<organism evidence="2 3">
    <name type="scientific">Klebsiella pneumoniae</name>
    <dbReference type="NCBI Taxonomy" id="573"/>
    <lineage>
        <taxon>Bacteria</taxon>
        <taxon>Pseudomonadati</taxon>
        <taxon>Pseudomonadota</taxon>
        <taxon>Gammaproteobacteria</taxon>
        <taxon>Enterobacterales</taxon>
        <taxon>Enterobacteriaceae</taxon>
        <taxon>Klebsiella/Raoultella group</taxon>
        <taxon>Klebsiella</taxon>
        <taxon>Klebsiella pneumoniae complex</taxon>
    </lineage>
</organism>
<name>A0A2X1QEY0_KLEPN</name>
<reference evidence="2 3" key="1">
    <citation type="submission" date="2018-06" db="EMBL/GenBank/DDBJ databases">
        <authorList>
            <consortium name="Pathogen Informatics"/>
            <person name="Doyle S."/>
        </authorList>
    </citation>
    <scope>NUCLEOTIDE SEQUENCE [LARGE SCALE GENOMIC DNA]</scope>
    <source>
        <strain evidence="2 3">NCTC9601</strain>
    </source>
</reference>
<evidence type="ECO:0000256" key="1">
    <source>
        <dbReference type="SAM" id="Phobius"/>
    </source>
</evidence>
<feature type="transmembrane region" description="Helical" evidence="1">
    <location>
        <begin position="110"/>
        <end position="129"/>
    </location>
</feature>
<protein>
    <submittedName>
        <fullName evidence="2">Uncharacterized protein</fullName>
    </submittedName>
</protein>
<keyword evidence="1" id="KW-0472">Membrane</keyword>
<accession>A0A2X1QEY0</accession>
<keyword evidence="1" id="KW-1133">Transmembrane helix</keyword>
<sequence>MQHVTAADRVAGHHRDHRFRAGADLTLEVEHVKMMNAGVVLIAAVVAADFLVAAGAEGFLTFTGQHDDADIVVIAGIRQRLDHLFDGQRAEGVAHLRTINGDFGNPVSRFVIANIGIAFGAIVPFNGGVEHCFIKRDHRMSFS</sequence>
<keyword evidence="1" id="KW-0812">Transmembrane</keyword>
<evidence type="ECO:0000313" key="2">
    <source>
        <dbReference type="EMBL" id="SPX54034.1"/>
    </source>
</evidence>
<evidence type="ECO:0000313" key="3">
    <source>
        <dbReference type="Proteomes" id="UP000251123"/>
    </source>
</evidence>
<dbReference type="EMBL" id="UASN01000014">
    <property type="protein sequence ID" value="SPX54034.1"/>
    <property type="molecule type" value="Genomic_DNA"/>
</dbReference>
<feature type="transmembrane region" description="Helical" evidence="1">
    <location>
        <begin position="37"/>
        <end position="56"/>
    </location>
</feature>